<proteinExistence type="predicted"/>
<dbReference type="Proteomes" id="UP000325755">
    <property type="component" value="Chromosome"/>
</dbReference>
<evidence type="ECO:0000313" key="1">
    <source>
        <dbReference type="EMBL" id="QFY44672.1"/>
    </source>
</evidence>
<keyword evidence="2" id="KW-1185">Reference proteome</keyword>
<reference evidence="1 2" key="1">
    <citation type="submission" date="2019-09" db="EMBL/GenBank/DDBJ databases">
        <title>Ecophysiology of the spiral-shaped methanotroph Methylospira mobilis as revealed by the complete genome sequence.</title>
        <authorList>
            <person name="Oshkin I.Y."/>
            <person name="Dedysh S.N."/>
            <person name="Miroshnikov K."/>
            <person name="Danilova O.V."/>
            <person name="Hakobyan A."/>
            <person name="Liesack W."/>
        </authorList>
    </citation>
    <scope>NUCLEOTIDE SEQUENCE [LARGE SCALE GENOMIC DNA]</scope>
    <source>
        <strain evidence="1 2">Shm1</strain>
    </source>
</reference>
<dbReference type="KEGG" id="mmob:F6R98_20255"/>
<evidence type="ECO:0000313" key="2">
    <source>
        <dbReference type="Proteomes" id="UP000325755"/>
    </source>
</evidence>
<sequence>MKANSQAVVEYLKTVTDDAQRASDTMRGGCRRDGLEKLCTGRTDRDILGDYRERIVDRANAFHRHPEQVAALYSSPL</sequence>
<protein>
    <submittedName>
        <fullName evidence="1">Uncharacterized protein</fullName>
    </submittedName>
</protein>
<gene>
    <name evidence="1" type="ORF">F6R98_20255</name>
</gene>
<dbReference type="AlphaFoldDB" id="A0A5Q0BND4"/>
<accession>A0A5Q0BND4</accession>
<dbReference type="EMBL" id="CP044205">
    <property type="protein sequence ID" value="QFY44672.1"/>
    <property type="molecule type" value="Genomic_DNA"/>
</dbReference>
<organism evidence="1 2">
    <name type="scientific">Candidatus Methylospira mobilis</name>
    <dbReference type="NCBI Taxonomy" id="1808979"/>
    <lineage>
        <taxon>Bacteria</taxon>
        <taxon>Pseudomonadati</taxon>
        <taxon>Pseudomonadota</taxon>
        <taxon>Gammaproteobacteria</taxon>
        <taxon>Methylococcales</taxon>
        <taxon>Methylococcaceae</taxon>
        <taxon>Candidatus Methylospira</taxon>
    </lineage>
</organism>
<name>A0A5Q0BND4_9GAMM</name>
<dbReference type="InParanoid" id="A0A5Q0BND4"/>